<protein>
    <recommendedName>
        <fullName evidence="3">Beta-ketoacyl synthase N-terminal domain-containing protein</fullName>
    </recommendedName>
</protein>
<organism evidence="1 2">
    <name type="scientific">Sorangium cellulosum</name>
    <name type="common">Polyangium cellulosum</name>
    <dbReference type="NCBI Taxonomy" id="56"/>
    <lineage>
        <taxon>Bacteria</taxon>
        <taxon>Pseudomonadati</taxon>
        <taxon>Myxococcota</taxon>
        <taxon>Polyangia</taxon>
        <taxon>Polyangiales</taxon>
        <taxon>Polyangiaceae</taxon>
        <taxon>Sorangium</taxon>
    </lineage>
</organism>
<name>A0A4P2QW75_SORCE</name>
<evidence type="ECO:0008006" key="3">
    <source>
        <dbReference type="Google" id="ProtNLM"/>
    </source>
</evidence>
<reference evidence="1 2" key="1">
    <citation type="submission" date="2015-09" db="EMBL/GenBank/DDBJ databases">
        <title>Sorangium comparison.</title>
        <authorList>
            <person name="Zaburannyi N."/>
            <person name="Bunk B."/>
            <person name="Overmann J."/>
            <person name="Mueller R."/>
        </authorList>
    </citation>
    <scope>NUCLEOTIDE SEQUENCE [LARGE SCALE GENOMIC DNA]</scope>
    <source>
        <strain evidence="1 2">So ce836</strain>
    </source>
</reference>
<dbReference type="GO" id="GO:0016746">
    <property type="term" value="F:acyltransferase activity"/>
    <property type="evidence" value="ECO:0007669"/>
    <property type="project" value="InterPro"/>
</dbReference>
<dbReference type="AlphaFoldDB" id="A0A4P2QW75"/>
<dbReference type="Proteomes" id="UP000295497">
    <property type="component" value="Chromosome"/>
</dbReference>
<dbReference type="EMBL" id="CP012672">
    <property type="protein sequence ID" value="AUX34386.1"/>
    <property type="molecule type" value="Genomic_DNA"/>
</dbReference>
<evidence type="ECO:0000313" key="1">
    <source>
        <dbReference type="EMBL" id="AUX34386.1"/>
    </source>
</evidence>
<gene>
    <name evidence="1" type="ORF">SOCE836_065590</name>
</gene>
<dbReference type="SUPFAM" id="SSF53901">
    <property type="entry name" value="Thiolase-like"/>
    <property type="match status" value="1"/>
</dbReference>
<proteinExistence type="predicted"/>
<dbReference type="InterPro" id="IPR016039">
    <property type="entry name" value="Thiolase-like"/>
</dbReference>
<evidence type="ECO:0000313" key="2">
    <source>
        <dbReference type="Proteomes" id="UP000295497"/>
    </source>
</evidence>
<dbReference type="Gene3D" id="3.40.47.10">
    <property type="match status" value="1"/>
</dbReference>
<accession>A0A4P2QW75</accession>
<sequence>MGYHAAAAIMGSGACTSLGGAERAAAAMRAAINRGHEMPDWPYNDAATNTEALLVGHPASGVTDGFEGLGRLVRLGAAALMDLRPLLEERGLSSRRSGLFVALAPRDAAAERGLDDDGEEPTSAFASWAERFAQRCCEQSGIPAAPEQRSYFAGRYGFARALAAAIDALRGQRLDHCLVGACDSELDPDRIDAGLSSGRIKTADNPAGYAPGEAAVFLLIERATASPRGRPPESLLLPPSFAERADAAVGVALARALTAALGDEGGEEARTGTAYVDLNGEEARAAEWGHALARLHGRSALHAWRHVFPAASFGETGAAAGALATCVAGRGLSRGYAGRQALVVLSDREGCAAVRMLVPETR</sequence>